<organism evidence="1 2">
    <name type="scientific">Micromonospora eburnea</name>
    <dbReference type="NCBI Taxonomy" id="227316"/>
    <lineage>
        <taxon>Bacteria</taxon>
        <taxon>Bacillati</taxon>
        <taxon>Actinomycetota</taxon>
        <taxon>Actinomycetes</taxon>
        <taxon>Micromonosporales</taxon>
        <taxon>Micromonosporaceae</taxon>
        <taxon>Micromonospora</taxon>
    </lineage>
</organism>
<sequence>MKTLVPAPPDSSDPFDLDLRTLRVGATQAVDLAPTSHLEDREFRVIGQADPPGWVSMRDCQSWSCVGSTCGYTCGGRTGQPCAC</sequence>
<proteinExistence type="predicted"/>
<accession>A0A1C6UZ42</accession>
<dbReference type="AlphaFoldDB" id="A0A1C6UZ42"/>
<evidence type="ECO:0000313" key="2">
    <source>
        <dbReference type="Proteomes" id="UP000199696"/>
    </source>
</evidence>
<dbReference type="Proteomes" id="UP000199696">
    <property type="component" value="Unassembled WGS sequence"/>
</dbReference>
<dbReference type="EMBL" id="FMHY01000002">
    <property type="protein sequence ID" value="SCL59227.1"/>
    <property type="molecule type" value="Genomic_DNA"/>
</dbReference>
<dbReference type="RefSeq" id="WP_141721350.1">
    <property type="nucleotide sequence ID" value="NZ_FMHY01000002.1"/>
</dbReference>
<name>A0A1C6UZ42_9ACTN</name>
<gene>
    <name evidence="1" type="ORF">GA0070604_4008</name>
</gene>
<reference evidence="2" key="1">
    <citation type="submission" date="2016-06" db="EMBL/GenBank/DDBJ databases">
        <authorList>
            <person name="Varghese N."/>
            <person name="Submissions Spin"/>
        </authorList>
    </citation>
    <scope>NUCLEOTIDE SEQUENCE [LARGE SCALE GENOMIC DNA]</scope>
    <source>
        <strain evidence="2">DSM 44814</strain>
    </source>
</reference>
<protein>
    <submittedName>
        <fullName evidence="1">Uncharacterized protein</fullName>
    </submittedName>
</protein>
<keyword evidence="2" id="KW-1185">Reference proteome</keyword>
<evidence type="ECO:0000313" key="1">
    <source>
        <dbReference type="EMBL" id="SCL59227.1"/>
    </source>
</evidence>
<dbReference type="OrthoDB" id="8677206at2"/>